<dbReference type="Pfam" id="PF25852">
    <property type="entry name" value="DUF6242_C"/>
    <property type="match status" value="1"/>
</dbReference>
<reference evidence="3 4" key="1">
    <citation type="submission" date="2012-05" db="EMBL/GenBank/DDBJ databases">
        <authorList>
            <person name="Weinstock G."/>
            <person name="Sodergren E."/>
            <person name="Lobos E.A."/>
            <person name="Fulton L."/>
            <person name="Fulton R."/>
            <person name="Courtney L."/>
            <person name="Fronick C."/>
            <person name="O'Laughlin M."/>
            <person name="Godfrey J."/>
            <person name="Wilson R.M."/>
            <person name="Miner T."/>
            <person name="Farmer C."/>
            <person name="Delehaunty K."/>
            <person name="Cordes M."/>
            <person name="Minx P."/>
            <person name="Tomlinson C."/>
            <person name="Chen J."/>
            <person name="Wollam A."/>
            <person name="Pepin K.H."/>
            <person name="Bhonagiri V."/>
            <person name="Zhang X."/>
            <person name="Suruliraj S."/>
            <person name="Warren W."/>
            <person name="Mitreva M."/>
            <person name="Mardis E.R."/>
            <person name="Wilson R.K."/>
        </authorList>
    </citation>
    <scope>NUCLEOTIDE SEQUENCE [LARGE SCALE GENOMIC DNA]</scope>
    <source>
        <strain evidence="3 4">F0037</strain>
    </source>
</reference>
<evidence type="ECO:0000259" key="2">
    <source>
        <dbReference type="Pfam" id="PF25852"/>
    </source>
</evidence>
<name>L1N9J5_9PORP</name>
<organism evidence="3 4">
    <name type="scientific">Porphyromonas catoniae F0037</name>
    <dbReference type="NCBI Taxonomy" id="1127696"/>
    <lineage>
        <taxon>Bacteria</taxon>
        <taxon>Pseudomonadati</taxon>
        <taxon>Bacteroidota</taxon>
        <taxon>Bacteroidia</taxon>
        <taxon>Bacteroidales</taxon>
        <taxon>Porphyromonadaceae</taxon>
        <taxon>Porphyromonas</taxon>
    </lineage>
</organism>
<feature type="signal peptide" evidence="1">
    <location>
        <begin position="1"/>
        <end position="20"/>
    </location>
</feature>
<keyword evidence="1" id="KW-0732">Signal</keyword>
<accession>L1N9J5</accession>
<feature type="chain" id="PRO_5003954355" description="DUF6242 domain-containing protein" evidence="1">
    <location>
        <begin position="21"/>
        <end position="465"/>
    </location>
</feature>
<dbReference type="STRING" id="1127696.HMPREF9134_01848"/>
<evidence type="ECO:0000313" key="3">
    <source>
        <dbReference type="EMBL" id="EKX99939.1"/>
    </source>
</evidence>
<sequence>MSKRRIAQLFIPALTLCTLALSTSCKSKKAELQDVQLFNGQIRTFSLSSEDKAAKAALERVTFSIRNSEEGLITNPSPLPFAQPLNKVKLKIVAFNADGTKIDVAVGTNGAFEEWKASKVYDLSSGVSELRVRVRNKVTNPQLGSGNEYIYRVHLSKYTNDPQTFSWQRLASPTNLPAITSAFTERIVEGTTTDCYFVTSAGTNALHSFTATPTSWTVGAFSGIPSGERLTSVARMGNTRYATTSAGKLYQTTSSTWSQVAGVSVTRILGTLPLGEKSERLALLTPVTGQAGKYVFATYTPTEGLKLGHKAPESFPLEGGYTFTRDREDYVGSTLYLVGGRTSRGTATTSRWLTTNGIDWAEQATELRFPSALTQESIIQERGTSRLYRFVTTSTGLYVYISTDNGLIWEAGRAVALAGLTATDFASSPVLAVQGADAKKIYLIRGVSGGASVLYEGTIRREEHN</sequence>
<evidence type="ECO:0000256" key="1">
    <source>
        <dbReference type="SAM" id="SignalP"/>
    </source>
</evidence>
<protein>
    <recommendedName>
        <fullName evidence="2">DUF6242 domain-containing protein</fullName>
    </recommendedName>
</protein>
<dbReference type="HOGENOM" id="CLU_572186_0_0_10"/>
<comment type="caution">
    <text evidence="3">The sequence shown here is derived from an EMBL/GenBank/DDBJ whole genome shotgun (WGS) entry which is preliminary data.</text>
</comment>
<proteinExistence type="predicted"/>
<gene>
    <name evidence="3" type="ORF">HMPREF9134_01848</name>
</gene>
<dbReference type="EMBL" id="AMEQ01000044">
    <property type="protein sequence ID" value="EKX99939.1"/>
    <property type="molecule type" value="Genomic_DNA"/>
</dbReference>
<dbReference type="PATRIC" id="fig|1127696.3.peg.1681"/>
<dbReference type="RefSeq" id="WP_005468198.1">
    <property type="nucleotide sequence ID" value="NZ_KB291037.1"/>
</dbReference>
<dbReference type="AlphaFoldDB" id="L1N9J5"/>
<dbReference type="Proteomes" id="UP000010408">
    <property type="component" value="Unassembled WGS sequence"/>
</dbReference>
<feature type="domain" description="DUF6242" evidence="2">
    <location>
        <begin position="161"/>
        <end position="461"/>
    </location>
</feature>
<evidence type="ECO:0000313" key="4">
    <source>
        <dbReference type="Proteomes" id="UP000010408"/>
    </source>
</evidence>
<dbReference type="PROSITE" id="PS51257">
    <property type="entry name" value="PROKAR_LIPOPROTEIN"/>
    <property type="match status" value="1"/>
</dbReference>
<dbReference type="InterPro" id="IPR058667">
    <property type="entry name" value="DUF6242_C"/>
</dbReference>